<feature type="repeat" description="PPR" evidence="2">
    <location>
        <begin position="96"/>
        <end position="130"/>
    </location>
</feature>
<dbReference type="GO" id="GO:0009451">
    <property type="term" value="P:RNA modification"/>
    <property type="evidence" value="ECO:0007669"/>
    <property type="project" value="InterPro"/>
</dbReference>
<accession>A0A4S4DBU9</accession>
<evidence type="ECO:0000313" key="3">
    <source>
        <dbReference type="EMBL" id="THG00063.1"/>
    </source>
</evidence>
<evidence type="ECO:0008006" key="5">
    <source>
        <dbReference type="Google" id="ProtNLM"/>
    </source>
</evidence>
<protein>
    <recommendedName>
        <fullName evidence="5">Pentatricopeptide repeat-containing protein</fullName>
    </recommendedName>
</protein>
<comment type="caution">
    <text evidence="3">The sequence shown here is derived from an EMBL/GenBank/DDBJ whole genome shotgun (WGS) entry which is preliminary data.</text>
</comment>
<feature type="repeat" description="PPR" evidence="2">
    <location>
        <begin position="1"/>
        <end position="28"/>
    </location>
</feature>
<reference evidence="3 4" key="1">
    <citation type="journal article" date="2018" name="Proc. Natl. Acad. Sci. U.S.A.">
        <title>Draft genome sequence of Camellia sinensis var. sinensis provides insights into the evolution of the tea genome and tea quality.</title>
        <authorList>
            <person name="Wei C."/>
            <person name="Yang H."/>
            <person name="Wang S."/>
            <person name="Zhao J."/>
            <person name="Liu C."/>
            <person name="Gao L."/>
            <person name="Xia E."/>
            <person name="Lu Y."/>
            <person name="Tai Y."/>
            <person name="She G."/>
            <person name="Sun J."/>
            <person name="Cao H."/>
            <person name="Tong W."/>
            <person name="Gao Q."/>
            <person name="Li Y."/>
            <person name="Deng W."/>
            <person name="Jiang X."/>
            <person name="Wang W."/>
            <person name="Chen Q."/>
            <person name="Zhang S."/>
            <person name="Li H."/>
            <person name="Wu J."/>
            <person name="Wang P."/>
            <person name="Li P."/>
            <person name="Shi C."/>
            <person name="Zheng F."/>
            <person name="Jian J."/>
            <person name="Huang B."/>
            <person name="Shan D."/>
            <person name="Shi M."/>
            <person name="Fang C."/>
            <person name="Yue Y."/>
            <person name="Li F."/>
            <person name="Li D."/>
            <person name="Wei S."/>
            <person name="Han B."/>
            <person name="Jiang C."/>
            <person name="Yin Y."/>
            <person name="Xia T."/>
            <person name="Zhang Z."/>
            <person name="Bennetzen J.L."/>
            <person name="Zhao S."/>
            <person name="Wan X."/>
        </authorList>
    </citation>
    <scope>NUCLEOTIDE SEQUENCE [LARGE SCALE GENOMIC DNA]</scope>
    <source>
        <strain evidence="4">cv. Shuchazao</strain>
        <tissue evidence="3">Leaf</tissue>
    </source>
</reference>
<evidence type="ECO:0000313" key="4">
    <source>
        <dbReference type="Proteomes" id="UP000306102"/>
    </source>
</evidence>
<dbReference type="NCBIfam" id="TIGR00756">
    <property type="entry name" value="PPR"/>
    <property type="match status" value="3"/>
</dbReference>
<dbReference type="AlphaFoldDB" id="A0A4S4DBU9"/>
<dbReference type="GO" id="GO:0003723">
    <property type="term" value="F:RNA binding"/>
    <property type="evidence" value="ECO:0007669"/>
    <property type="project" value="InterPro"/>
</dbReference>
<name>A0A4S4DBU9_CAMSN</name>
<dbReference type="EMBL" id="SDRB02011803">
    <property type="protein sequence ID" value="THG00063.1"/>
    <property type="molecule type" value="Genomic_DNA"/>
</dbReference>
<gene>
    <name evidence="3" type="ORF">TEA_018124</name>
</gene>
<proteinExistence type="predicted"/>
<organism evidence="3 4">
    <name type="scientific">Camellia sinensis var. sinensis</name>
    <name type="common">China tea</name>
    <dbReference type="NCBI Taxonomy" id="542762"/>
    <lineage>
        <taxon>Eukaryota</taxon>
        <taxon>Viridiplantae</taxon>
        <taxon>Streptophyta</taxon>
        <taxon>Embryophyta</taxon>
        <taxon>Tracheophyta</taxon>
        <taxon>Spermatophyta</taxon>
        <taxon>Magnoliopsida</taxon>
        <taxon>eudicotyledons</taxon>
        <taxon>Gunneridae</taxon>
        <taxon>Pentapetalae</taxon>
        <taxon>asterids</taxon>
        <taxon>Ericales</taxon>
        <taxon>Theaceae</taxon>
        <taxon>Camellia</taxon>
    </lineage>
</organism>
<keyword evidence="4" id="KW-1185">Reference proteome</keyword>
<dbReference type="PROSITE" id="PS51375">
    <property type="entry name" value="PPR"/>
    <property type="match status" value="3"/>
</dbReference>
<sequence length="294" mass="32475">MVSGYVRVGLYPDAVSLFPQMCSQGIEPSGYLIASLMAACSRSVNMVCEGFQILGFVLKLGLLWDVFVGTALLHFYGVYRFLSSAKRLFEEMPETNVVSWSSLMVAYLDIGDSREVLNIYQQMRQVGCNQNTFTTIFSSCGLLEDELLGHQVLAHVIKTGYETNVSVANSLISMFGSFCSIQDACYVFDHMIECDTVSWNSMVSAYAHNALFKESLSFCGSKDNLKWGSGIHGLVVELGLDSNVCVCNTLLTMCSEAGRPKDAEELFQEMPERDLISWNSIMAGYVLDGKCLDA</sequence>
<evidence type="ECO:0000256" key="1">
    <source>
        <dbReference type="ARBA" id="ARBA00022737"/>
    </source>
</evidence>
<keyword evidence="1" id="KW-0677">Repeat</keyword>
<evidence type="ECO:0000256" key="2">
    <source>
        <dbReference type="PROSITE-ProRule" id="PRU00708"/>
    </source>
</evidence>
<dbReference type="InterPro" id="IPR011990">
    <property type="entry name" value="TPR-like_helical_dom_sf"/>
</dbReference>
<dbReference type="InterPro" id="IPR002885">
    <property type="entry name" value="PPR_rpt"/>
</dbReference>
<dbReference type="Gene3D" id="1.25.40.10">
    <property type="entry name" value="Tetratricopeptide repeat domain"/>
    <property type="match status" value="3"/>
</dbReference>
<dbReference type="Proteomes" id="UP000306102">
    <property type="component" value="Unassembled WGS sequence"/>
</dbReference>
<feature type="repeat" description="PPR" evidence="2">
    <location>
        <begin position="243"/>
        <end position="277"/>
    </location>
</feature>
<dbReference type="InterPro" id="IPR046960">
    <property type="entry name" value="PPR_At4g14850-like_plant"/>
</dbReference>
<dbReference type="PANTHER" id="PTHR47926">
    <property type="entry name" value="PENTATRICOPEPTIDE REPEAT-CONTAINING PROTEIN"/>
    <property type="match status" value="1"/>
</dbReference>
<dbReference type="Pfam" id="PF01535">
    <property type="entry name" value="PPR"/>
    <property type="match status" value="5"/>
</dbReference>
<dbReference type="PANTHER" id="PTHR47926:SF533">
    <property type="entry name" value="DYW DOMAIN-CONTAINING PROTEIN"/>
    <property type="match status" value="1"/>
</dbReference>